<reference evidence="2 3" key="1">
    <citation type="submission" date="2021-03" db="EMBL/GenBank/DDBJ databases">
        <authorList>
            <person name="King G.J."/>
            <person name="Bancroft I."/>
            <person name="Baten A."/>
            <person name="Bloomfield J."/>
            <person name="Borpatragohain P."/>
            <person name="He Z."/>
            <person name="Irish N."/>
            <person name="Irwin J."/>
            <person name="Liu K."/>
            <person name="Mauleon R.P."/>
            <person name="Moore J."/>
            <person name="Morris R."/>
            <person name="Ostergaard L."/>
            <person name="Wang B."/>
            <person name="Wells R."/>
        </authorList>
    </citation>
    <scope>NUCLEOTIDE SEQUENCE [LARGE SCALE GENOMIC DNA]</scope>
    <source>
        <strain evidence="2">R-o-18</strain>
        <tissue evidence="2">Leaf</tissue>
    </source>
</reference>
<dbReference type="EMBL" id="JADBGQ010000004">
    <property type="protein sequence ID" value="KAG5402504.1"/>
    <property type="molecule type" value="Genomic_DNA"/>
</dbReference>
<sequence>MKRFHPTSNVEQSNLSITDYRVCRCRTEASLKNKQKLKKKSKNKKTWRSRGRSGKSSRALTRGKSPAWQHMVPSDHTRAA</sequence>
<comment type="caution">
    <text evidence="2">The sequence shown here is derived from an EMBL/GenBank/DDBJ whole genome shotgun (WGS) entry which is preliminary data.</text>
</comment>
<feature type="region of interest" description="Disordered" evidence="1">
    <location>
        <begin position="33"/>
        <end position="80"/>
    </location>
</feature>
<accession>A0ABQ7MUX5</accession>
<organism evidence="2 3">
    <name type="scientific">Brassica rapa subsp. trilocularis</name>
    <dbReference type="NCBI Taxonomy" id="1813537"/>
    <lineage>
        <taxon>Eukaryota</taxon>
        <taxon>Viridiplantae</taxon>
        <taxon>Streptophyta</taxon>
        <taxon>Embryophyta</taxon>
        <taxon>Tracheophyta</taxon>
        <taxon>Spermatophyta</taxon>
        <taxon>Magnoliopsida</taxon>
        <taxon>eudicotyledons</taxon>
        <taxon>Gunneridae</taxon>
        <taxon>Pentapetalae</taxon>
        <taxon>rosids</taxon>
        <taxon>malvids</taxon>
        <taxon>Brassicales</taxon>
        <taxon>Brassicaceae</taxon>
        <taxon>Brassiceae</taxon>
        <taxon>Brassica</taxon>
    </lineage>
</organism>
<feature type="compositionally biased region" description="Basic residues" evidence="1">
    <location>
        <begin position="33"/>
        <end position="55"/>
    </location>
</feature>
<gene>
    <name evidence="2" type="primary">A04p039580.1_BraROA</name>
    <name evidence="2" type="ORF">IGI04_017111</name>
</gene>
<protein>
    <submittedName>
        <fullName evidence="2">Uncharacterized protein</fullName>
    </submittedName>
</protein>
<evidence type="ECO:0000313" key="2">
    <source>
        <dbReference type="EMBL" id="KAG5402504.1"/>
    </source>
</evidence>
<evidence type="ECO:0000256" key="1">
    <source>
        <dbReference type="SAM" id="MobiDB-lite"/>
    </source>
</evidence>
<name>A0ABQ7MUX5_BRACM</name>
<dbReference type="Proteomes" id="UP000823674">
    <property type="component" value="Chromosome A04"/>
</dbReference>
<evidence type="ECO:0000313" key="3">
    <source>
        <dbReference type="Proteomes" id="UP000823674"/>
    </source>
</evidence>
<keyword evidence="3" id="KW-1185">Reference proteome</keyword>
<proteinExistence type="predicted"/>